<evidence type="ECO:0000256" key="9">
    <source>
        <dbReference type="ARBA" id="ARBA00023242"/>
    </source>
</evidence>
<dbReference type="PANTHER" id="PTHR24384">
    <property type="entry name" value="FINGER PUTATIVE TRANSCRIPTION FACTOR FAMILY-RELATED"/>
    <property type="match status" value="1"/>
</dbReference>
<dbReference type="Pfam" id="PF00096">
    <property type="entry name" value="zf-C2H2"/>
    <property type="match status" value="8"/>
</dbReference>
<keyword evidence="4 11" id="KW-0863">Zinc-finger</keyword>
<feature type="domain" description="C2H2-type" evidence="12">
    <location>
        <begin position="831"/>
        <end position="859"/>
    </location>
</feature>
<feature type="domain" description="C2H2-type" evidence="12">
    <location>
        <begin position="599"/>
        <end position="627"/>
    </location>
</feature>
<evidence type="ECO:0000256" key="6">
    <source>
        <dbReference type="ARBA" id="ARBA00023015"/>
    </source>
</evidence>
<dbReference type="Pfam" id="PF12796">
    <property type="entry name" value="Ank_2"/>
    <property type="match status" value="1"/>
</dbReference>
<feature type="domain" description="C2H2-type" evidence="12">
    <location>
        <begin position="744"/>
        <end position="772"/>
    </location>
</feature>
<dbReference type="AlphaFoldDB" id="A0A6H5IZF8"/>
<dbReference type="OrthoDB" id="6077919at2759"/>
<dbReference type="InterPro" id="IPR036770">
    <property type="entry name" value="Ankyrin_rpt-contain_sf"/>
</dbReference>
<feature type="domain" description="C2H2-type" evidence="12">
    <location>
        <begin position="860"/>
        <end position="888"/>
    </location>
</feature>
<dbReference type="EMBL" id="CADCXV010001147">
    <property type="protein sequence ID" value="CAB0042002.1"/>
    <property type="molecule type" value="Genomic_DNA"/>
</dbReference>
<dbReference type="PROSITE" id="PS50088">
    <property type="entry name" value="ANK_REPEAT"/>
    <property type="match status" value="2"/>
</dbReference>
<dbReference type="GO" id="GO:0008270">
    <property type="term" value="F:zinc ion binding"/>
    <property type="evidence" value="ECO:0007669"/>
    <property type="project" value="UniProtKB-KW"/>
</dbReference>
<keyword evidence="6" id="KW-0805">Transcription regulation</keyword>
<dbReference type="SMART" id="SM00355">
    <property type="entry name" value="ZnF_C2H2"/>
    <property type="match status" value="11"/>
</dbReference>
<keyword evidence="3" id="KW-0677">Repeat</keyword>
<dbReference type="Gene3D" id="1.25.40.20">
    <property type="entry name" value="Ankyrin repeat-containing domain"/>
    <property type="match status" value="1"/>
</dbReference>
<feature type="domain" description="C2H2-type" evidence="12">
    <location>
        <begin position="657"/>
        <end position="685"/>
    </location>
</feature>
<dbReference type="PANTHER" id="PTHR24384:SF189">
    <property type="entry name" value="C2H2-TYPE DOMAIN-CONTAINING PROTEIN-RELATED"/>
    <property type="match status" value="1"/>
</dbReference>
<dbReference type="PROSITE" id="PS50157">
    <property type="entry name" value="ZINC_FINGER_C2H2_2"/>
    <property type="match status" value="10"/>
</dbReference>
<keyword evidence="10" id="KW-0040">ANK repeat</keyword>
<dbReference type="InterPro" id="IPR050752">
    <property type="entry name" value="C2H2-ZF_domain"/>
</dbReference>
<dbReference type="PROSITE" id="PS50297">
    <property type="entry name" value="ANK_REP_REGION"/>
    <property type="match status" value="2"/>
</dbReference>
<feature type="domain" description="C2H2-type" evidence="12">
    <location>
        <begin position="686"/>
        <end position="714"/>
    </location>
</feature>
<gene>
    <name evidence="13" type="ORF">TBRA_LOCUS13645</name>
</gene>
<evidence type="ECO:0000259" key="12">
    <source>
        <dbReference type="PROSITE" id="PS50157"/>
    </source>
</evidence>
<keyword evidence="7" id="KW-0238">DNA-binding</keyword>
<dbReference type="GO" id="GO:0000981">
    <property type="term" value="F:DNA-binding transcription factor activity, RNA polymerase II-specific"/>
    <property type="evidence" value="ECO:0007669"/>
    <property type="project" value="TreeGrafter"/>
</dbReference>
<keyword evidence="14" id="KW-1185">Reference proteome</keyword>
<feature type="domain" description="C2H2-type" evidence="12">
    <location>
        <begin position="628"/>
        <end position="656"/>
    </location>
</feature>
<name>A0A6H5IZF8_9HYME</name>
<dbReference type="InterPro" id="IPR013087">
    <property type="entry name" value="Znf_C2H2_type"/>
</dbReference>
<dbReference type="FunFam" id="3.30.160.60:FF:000065">
    <property type="entry name" value="B-cell CLL/lymphoma 6, member B"/>
    <property type="match status" value="2"/>
</dbReference>
<keyword evidence="5" id="KW-0862">Zinc</keyword>
<evidence type="ECO:0000256" key="7">
    <source>
        <dbReference type="ARBA" id="ARBA00023125"/>
    </source>
</evidence>
<protein>
    <recommendedName>
        <fullName evidence="12">C2H2-type domain-containing protein</fullName>
    </recommendedName>
</protein>
<evidence type="ECO:0000256" key="10">
    <source>
        <dbReference type="PROSITE-ProRule" id="PRU00023"/>
    </source>
</evidence>
<evidence type="ECO:0000256" key="5">
    <source>
        <dbReference type="ARBA" id="ARBA00022833"/>
    </source>
</evidence>
<dbReference type="FunFam" id="3.30.160.60:FF:000446">
    <property type="entry name" value="Zinc finger protein"/>
    <property type="match status" value="1"/>
</dbReference>
<organism evidence="13 14">
    <name type="scientific">Trichogramma brassicae</name>
    <dbReference type="NCBI Taxonomy" id="86971"/>
    <lineage>
        <taxon>Eukaryota</taxon>
        <taxon>Metazoa</taxon>
        <taxon>Ecdysozoa</taxon>
        <taxon>Arthropoda</taxon>
        <taxon>Hexapoda</taxon>
        <taxon>Insecta</taxon>
        <taxon>Pterygota</taxon>
        <taxon>Neoptera</taxon>
        <taxon>Endopterygota</taxon>
        <taxon>Hymenoptera</taxon>
        <taxon>Apocrita</taxon>
        <taxon>Proctotrupomorpha</taxon>
        <taxon>Chalcidoidea</taxon>
        <taxon>Trichogrammatidae</taxon>
        <taxon>Trichogramma</taxon>
    </lineage>
</organism>
<keyword evidence="2" id="KW-0479">Metal-binding</keyword>
<dbReference type="Proteomes" id="UP000479190">
    <property type="component" value="Unassembled WGS sequence"/>
</dbReference>
<reference evidence="13 14" key="1">
    <citation type="submission" date="2020-02" db="EMBL/GenBank/DDBJ databases">
        <authorList>
            <person name="Ferguson B K."/>
        </authorList>
    </citation>
    <scope>NUCLEOTIDE SEQUENCE [LARGE SCALE GENOMIC DNA]</scope>
</reference>
<dbReference type="Gene3D" id="3.30.160.60">
    <property type="entry name" value="Classic Zinc Finger"/>
    <property type="match status" value="9"/>
</dbReference>
<feature type="domain" description="C2H2-type" evidence="12">
    <location>
        <begin position="802"/>
        <end position="830"/>
    </location>
</feature>
<keyword evidence="8" id="KW-0804">Transcription</keyword>
<dbReference type="PROSITE" id="PS00028">
    <property type="entry name" value="ZINC_FINGER_C2H2_1"/>
    <property type="match status" value="11"/>
</dbReference>
<dbReference type="FunFam" id="3.30.160.60:FF:000100">
    <property type="entry name" value="Zinc finger 45-like"/>
    <property type="match status" value="1"/>
</dbReference>
<dbReference type="SUPFAM" id="SSF48403">
    <property type="entry name" value="Ankyrin repeat"/>
    <property type="match status" value="1"/>
</dbReference>
<comment type="subcellular location">
    <subcellularLocation>
        <location evidence="1">Nucleus</location>
    </subcellularLocation>
</comment>
<evidence type="ECO:0000256" key="2">
    <source>
        <dbReference type="ARBA" id="ARBA00022723"/>
    </source>
</evidence>
<keyword evidence="9" id="KW-0539">Nucleus</keyword>
<dbReference type="SUPFAM" id="SSF57667">
    <property type="entry name" value="beta-beta-alpha zinc fingers"/>
    <property type="match status" value="5"/>
</dbReference>
<dbReference type="SMART" id="SM00248">
    <property type="entry name" value="ANK"/>
    <property type="match status" value="3"/>
</dbReference>
<evidence type="ECO:0000313" key="14">
    <source>
        <dbReference type="Proteomes" id="UP000479190"/>
    </source>
</evidence>
<feature type="domain" description="C2H2-type" evidence="12">
    <location>
        <begin position="773"/>
        <end position="801"/>
    </location>
</feature>
<dbReference type="GO" id="GO:0005634">
    <property type="term" value="C:nucleus"/>
    <property type="evidence" value="ECO:0007669"/>
    <property type="project" value="UniProtKB-SubCell"/>
</dbReference>
<evidence type="ECO:0000256" key="4">
    <source>
        <dbReference type="ARBA" id="ARBA00022771"/>
    </source>
</evidence>
<proteinExistence type="predicted"/>
<feature type="repeat" description="ANK" evidence="10">
    <location>
        <begin position="171"/>
        <end position="203"/>
    </location>
</feature>
<dbReference type="InterPro" id="IPR002110">
    <property type="entry name" value="Ankyrin_rpt"/>
</dbReference>
<accession>A0A6H5IZF8</accession>
<evidence type="ECO:0000256" key="1">
    <source>
        <dbReference type="ARBA" id="ARBA00004123"/>
    </source>
</evidence>
<dbReference type="InterPro" id="IPR036236">
    <property type="entry name" value="Znf_C2H2_sf"/>
</dbReference>
<sequence>MAQNDQHSLTLLKTLRAEVNFEVTEKRREFLPKLCRLIENWQGQLPNLLDIFRGEEIKWLLAESLKKSYNRYSILLAEFAISCGYRDEPDLDEDGKPILRRTTVIHHAAERAGSELTILNLFTMYNRFDVNYIDEAHGSTHFHIACEYGFLDVVKKFLDLGQDPNLLHEKTGDSPLHMALMSDEKEVAKLLLRNGAHLILANKNGWTPLHLIRDADGSLTEMFFEICSDRRQTIEIDAQKIMKLFAERELFQKRGSCHPRFAGEALAKTKVKEGLSLRDLIEARPQEAKKLMTCRDYYDFACSRIDPRLYPSDAQKACEADLCERASRGFFELWALQPFRELIHYRLPIEMLIIPLYMYAHRRRFTETCVNVYKPILRLYECRFHRAHLYTTKQRDKRLTAAALSSSSTKSSWSVEGGKIRYHRKEAITVARRQSPLEAFDRWRGALNVCSRAIECVYLKSVRSRRPYNLECTFSHIVCSAYYIAFENLHSNNVRSNARAMASRKTTARSKEKPIYILPDYADDDDDDTSNSMDSSVAVAAIGKCKDFVLNLKSHIDGGAHDDPDQSDECEVCREFFGQRHAVIRTREVVVDLDPEKPHVCEFCDKAFRQKHHLKTHMNSVHDRKETFECEICRKSFTQKSHLTSHVQAVHMRTKPFECAVCHKSFGRKSNLNTHLNTVHYRCKSSECGICHKWFGTKGDLAKHVNAVHNRAKPFQCATCGKSFGYKYKLKLHVATVHQRAKPYECEICGKSFGQKIHLKRHANAVHVHRESFECEICGKSFGYQPNLKNHVKTVHNRSRPYSCAICGQSFGYRCKLRQHVEAVHEHSKPYQCEICFRSYGRKDNLKSHVAAVHERRRSFECRHCGESFVYRNLRKQHVAAEHADELELEQQQQQQQQQQRVTREEVFECDICHVAYDRKDSLIAHIHVEHYSIISM</sequence>
<feature type="domain" description="C2H2-type" evidence="12">
    <location>
        <begin position="715"/>
        <end position="743"/>
    </location>
</feature>
<dbReference type="GO" id="GO:0000978">
    <property type="term" value="F:RNA polymerase II cis-regulatory region sequence-specific DNA binding"/>
    <property type="evidence" value="ECO:0007669"/>
    <property type="project" value="TreeGrafter"/>
</dbReference>
<dbReference type="FunFam" id="3.30.160.60:FF:000086">
    <property type="entry name" value="transcription factor E4F1 isoform X1"/>
    <property type="match status" value="1"/>
</dbReference>
<feature type="repeat" description="ANK" evidence="10">
    <location>
        <begin position="137"/>
        <end position="169"/>
    </location>
</feature>
<evidence type="ECO:0000313" key="13">
    <source>
        <dbReference type="EMBL" id="CAB0042002.1"/>
    </source>
</evidence>
<evidence type="ECO:0000256" key="3">
    <source>
        <dbReference type="ARBA" id="ARBA00022737"/>
    </source>
</evidence>
<evidence type="ECO:0000256" key="11">
    <source>
        <dbReference type="PROSITE-ProRule" id="PRU00042"/>
    </source>
</evidence>
<evidence type="ECO:0000256" key="8">
    <source>
        <dbReference type="ARBA" id="ARBA00023163"/>
    </source>
</evidence>